<organism evidence="1 2">
    <name type="scientific">Kitasatospora cheerisanensis KCTC 2395</name>
    <dbReference type="NCBI Taxonomy" id="1348663"/>
    <lineage>
        <taxon>Bacteria</taxon>
        <taxon>Bacillati</taxon>
        <taxon>Actinomycetota</taxon>
        <taxon>Actinomycetes</taxon>
        <taxon>Kitasatosporales</taxon>
        <taxon>Streptomycetaceae</taxon>
        <taxon>Kitasatospora</taxon>
    </lineage>
</organism>
<dbReference type="AlphaFoldDB" id="A0A066YSB9"/>
<protein>
    <recommendedName>
        <fullName evidence="3">Immunity protein 7 of polymorphic toxin system</fullName>
    </recommendedName>
</protein>
<keyword evidence="2" id="KW-1185">Reference proteome</keyword>
<dbReference type="Pfam" id="PF15585">
    <property type="entry name" value="Imm7"/>
    <property type="match status" value="1"/>
</dbReference>
<dbReference type="HOGENOM" id="CLU_1894174_0_0_11"/>
<dbReference type="Proteomes" id="UP000027178">
    <property type="component" value="Unassembled WGS sequence"/>
</dbReference>
<dbReference type="PATRIC" id="fig|1348663.4.peg.7193"/>
<dbReference type="EMBL" id="JNBY01000160">
    <property type="protein sequence ID" value="KDN80810.1"/>
    <property type="molecule type" value="Genomic_DNA"/>
</dbReference>
<evidence type="ECO:0000313" key="1">
    <source>
        <dbReference type="EMBL" id="KDN80810.1"/>
    </source>
</evidence>
<dbReference type="OrthoDB" id="4557988at2"/>
<name>A0A066YSB9_9ACTN</name>
<proteinExistence type="predicted"/>
<dbReference type="InterPro" id="IPR028965">
    <property type="entry name" value="Imm7"/>
</dbReference>
<dbReference type="RefSeq" id="WP_035869996.1">
    <property type="nucleotide sequence ID" value="NZ_KK853997.1"/>
</dbReference>
<comment type="caution">
    <text evidence="1">The sequence shown here is derived from an EMBL/GenBank/DDBJ whole genome shotgun (WGS) entry which is preliminary data.</text>
</comment>
<evidence type="ECO:0008006" key="3">
    <source>
        <dbReference type="Google" id="ProtNLM"/>
    </source>
</evidence>
<dbReference type="eggNOG" id="ENOG5033HC8">
    <property type="taxonomic scope" value="Bacteria"/>
</dbReference>
<gene>
    <name evidence="1" type="ORF">KCH_74450</name>
</gene>
<reference evidence="1 2" key="1">
    <citation type="submission" date="2014-05" db="EMBL/GenBank/DDBJ databases">
        <title>Draft Genome Sequence of Kitasatospora cheerisanensis KCTC 2395.</title>
        <authorList>
            <person name="Nam D.H."/>
        </authorList>
    </citation>
    <scope>NUCLEOTIDE SEQUENCE [LARGE SCALE GENOMIC DNA]</scope>
    <source>
        <strain evidence="1 2">KCTC 2395</strain>
    </source>
</reference>
<evidence type="ECO:0000313" key="2">
    <source>
        <dbReference type="Proteomes" id="UP000027178"/>
    </source>
</evidence>
<sequence>MFEYHGWVTVRESAAAEDDEDFTTERARLRRLVAGIEERARQVGGHGLLDVRWINGEPFVQLAGFANHRDPGIPEFFREVGARAPGSYGLLYVHDDEDRAHPEGFVVHRMVRGRVSEHQDALLSPCIPVLEDPWTS</sequence>
<accession>A0A066YSB9</accession>